<evidence type="ECO:0000259" key="3">
    <source>
        <dbReference type="PROSITE" id="PS50110"/>
    </source>
</evidence>
<evidence type="ECO:0000256" key="1">
    <source>
        <dbReference type="ARBA" id="ARBA00022553"/>
    </source>
</evidence>
<dbReference type="SMART" id="SM00448">
    <property type="entry name" value="REC"/>
    <property type="match status" value="1"/>
</dbReference>
<dbReference type="Gene3D" id="3.40.50.2300">
    <property type="match status" value="1"/>
</dbReference>
<dbReference type="RefSeq" id="WP_090503149.1">
    <property type="nucleotide sequence ID" value="NZ_FNCH01000020.1"/>
</dbReference>
<dbReference type="PANTHER" id="PTHR44591">
    <property type="entry name" value="STRESS RESPONSE REGULATOR PROTEIN 1"/>
    <property type="match status" value="1"/>
</dbReference>
<sequence length="125" mass="14006">MSKILVVDDDLSNAEVIQMVLESEGFQVERICHSDQIDPSINSFCPDLVLMDILLDADDGRNICNNLKADRSTSHIPVMLITAMLESQVDNIACDADAIMFKPFEYTVLVNKVRKVLHSAIKIRN</sequence>
<dbReference type="PROSITE" id="PS50110">
    <property type="entry name" value="RESPONSE_REGULATORY"/>
    <property type="match status" value="1"/>
</dbReference>
<evidence type="ECO:0000256" key="2">
    <source>
        <dbReference type="PROSITE-ProRule" id="PRU00169"/>
    </source>
</evidence>
<dbReference type="GO" id="GO:0000160">
    <property type="term" value="P:phosphorelay signal transduction system"/>
    <property type="evidence" value="ECO:0007669"/>
    <property type="project" value="InterPro"/>
</dbReference>
<protein>
    <submittedName>
        <fullName evidence="4">Two-component system, OmpR family, alkaline phosphatase synthesis response regulator PhoP</fullName>
    </submittedName>
</protein>
<name>A0A1G8B0B3_9SPHI</name>
<feature type="domain" description="Response regulatory" evidence="3">
    <location>
        <begin position="3"/>
        <end position="117"/>
    </location>
</feature>
<dbReference type="InterPro" id="IPR011006">
    <property type="entry name" value="CheY-like_superfamily"/>
</dbReference>
<dbReference type="Proteomes" id="UP000199643">
    <property type="component" value="Unassembled WGS sequence"/>
</dbReference>
<reference evidence="5" key="1">
    <citation type="submission" date="2016-10" db="EMBL/GenBank/DDBJ databases">
        <authorList>
            <person name="Varghese N."/>
            <person name="Submissions S."/>
        </authorList>
    </citation>
    <scope>NUCLEOTIDE SEQUENCE [LARGE SCALE GENOMIC DNA]</scope>
    <source>
        <strain evidence="5">DSM 17933</strain>
    </source>
</reference>
<dbReference type="OrthoDB" id="677887at2"/>
<evidence type="ECO:0000313" key="5">
    <source>
        <dbReference type="Proteomes" id="UP000199643"/>
    </source>
</evidence>
<dbReference type="InterPro" id="IPR050595">
    <property type="entry name" value="Bact_response_regulator"/>
</dbReference>
<dbReference type="SUPFAM" id="SSF52172">
    <property type="entry name" value="CheY-like"/>
    <property type="match status" value="1"/>
</dbReference>
<feature type="modified residue" description="4-aspartylphosphate" evidence="2">
    <location>
        <position position="52"/>
    </location>
</feature>
<dbReference type="Pfam" id="PF00072">
    <property type="entry name" value="Response_reg"/>
    <property type="match status" value="1"/>
</dbReference>
<dbReference type="EMBL" id="FNCH01000020">
    <property type="protein sequence ID" value="SDH26576.1"/>
    <property type="molecule type" value="Genomic_DNA"/>
</dbReference>
<dbReference type="PANTHER" id="PTHR44591:SF3">
    <property type="entry name" value="RESPONSE REGULATORY DOMAIN-CONTAINING PROTEIN"/>
    <property type="match status" value="1"/>
</dbReference>
<organism evidence="4 5">
    <name type="scientific">Pedobacter terrae</name>
    <dbReference type="NCBI Taxonomy" id="405671"/>
    <lineage>
        <taxon>Bacteria</taxon>
        <taxon>Pseudomonadati</taxon>
        <taxon>Bacteroidota</taxon>
        <taxon>Sphingobacteriia</taxon>
        <taxon>Sphingobacteriales</taxon>
        <taxon>Sphingobacteriaceae</taxon>
        <taxon>Pedobacter</taxon>
    </lineage>
</organism>
<keyword evidence="5" id="KW-1185">Reference proteome</keyword>
<keyword evidence="1 2" id="KW-0597">Phosphoprotein</keyword>
<dbReference type="STRING" id="405671.SAMN05421827_12076"/>
<proteinExistence type="predicted"/>
<accession>A0A1G8B0B3</accession>
<gene>
    <name evidence="4" type="ORF">SAMN05421827_12076</name>
</gene>
<evidence type="ECO:0000313" key="4">
    <source>
        <dbReference type="EMBL" id="SDH26576.1"/>
    </source>
</evidence>
<dbReference type="AlphaFoldDB" id="A0A1G8B0B3"/>
<dbReference type="InterPro" id="IPR001789">
    <property type="entry name" value="Sig_transdc_resp-reg_receiver"/>
</dbReference>